<dbReference type="InterPro" id="IPR001584">
    <property type="entry name" value="Integrase_cat-core"/>
</dbReference>
<dbReference type="Pfam" id="PF13333">
    <property type="entry name" value="rve_2"/>
    <property type="match status" value="1"/>
</dbReference>
<dbReference type="Pfam" id="PF01527">
    <property type="entry name" value="HTH_Tnp_1"/>
    <property type="match status" value="1"/>
</dbReference>
<dbReference type="PROSITE" id="PS50994">
    <property type="entry name" value="INTEGRASE"/>
    <property type="match status" value="1"/>
</dbReference>
<evidence type="ECO:0000313" key="4">
    <source>
        <dbReference type="Proteomes" id="UP000305674"/>
    </source>
</evidence>
<dbReference type="GO" id="GO:0003677">
    <property type="term" value="F:DNA binding"/>
    <property type="evidence" value="ECO:0007669"/>
    <property type="project" value="InterPro"/>
</dbReference>
<dbReference type="AlphaFoldDB" id="A0A4U1B5T9"/>
<name>A0A4U1B5T9_9GAMM</name>
<dbReference type="Gene3D" id="3.30.420.10">
    <property type="entry name" value="Ribonuclease H-like superfamily/Ribonuclease H"/>
    <property type="match status" value="1"/>
</dbReference>
<dbReference type="GO" id="GO:0006313">
    <property type="term" value="P:DNA transposition"/>
    <property type="evidence" value="ECO:0007669"/>
    <property type="project" value="InterPro"/>
</dbReference>
<dbReference type="EMBL" id="SWCI01000032">
    <property type="protein sequence ID" value="TKB45813.1"/>
    <property type="molecule type" value="Genomic_DNA"/>
</dbReference>
<dbReference type="GO" id="GO:0015074">
    <property type="term" value="P:DNA integration"/>
    <property type="evidence" value="ECO:0007669"/>
    <property type="project" value="InterPro"/>
</dbReference>
<comment type="caution">
    <text evidence="3">The sequence shown here is derived from an EMBL/GenBank/DDBJ whole genome shotgun (WGS) entry which is preliminary data.</text>
</comment>
<protein>
    <submittedName>
        <fullName evidence="3">IS3 family transposase</fullName>
    </submittedName>
</protein>
<dbReference type="NCBIfam" id="NF033516">
    <property type="entry name" value="transpos_IS3"/>
    <property type="match status" value="1"/>
</dbReference>
<gene>
    <name evidence="3" type="ORF">FCL40_18355</name>
</gene>
<evidence type="ECO:0000259" key="2">
    <source>
        <dbReference type="PROSITE" id="PS50994"/>
    </source>
</evidence>
<accession>A0A4U1B5T9</accession>
<dbReference type="Proteomes" id="UP000305674">
    <property type="component" value="Unassembled WGS sequence"/>
</dbReference>
<keyword evidence="4" id="KW-1185">Reference proteome</keyword>
<sequence>MTKRKRRSFDPEFKLECAQLVVDQGCTIKSTTEAMGVSKSTLESWVRQLRAERVGSSPKATPLTPEQRKIRELEKKIKRIEEEKEIPKKGYRSLDVRLPEQFSLIEKLKTSHTVKLLCEVFGIHRSSYRYWVGRPRSLSTERIKLRSEVRRAYELSNGSAGARTIADIVTARGTPLSRYRAANLMKDLELVSCQLPGHSYRKTTQEHPAAPNLLNRQFAVTEPNQVFTGDVTYIWTGQRWAYLAVVLDLFARKPVGWAMSLSPDSELTSKALAMAFESRGRPKGLMFHSDQGCHYTSRKFRQLLWRHQITQSMSRRGNCWDNSPMERFFRSLKTEWVPTTGYRNFAEAQRSITDYIVSYYSNHRPHQYNGGLTPNESERQFWFAHKTVASFT</sequence>
<dbReference type="GO" id="GO:0004803">
    <property type="term" value="F:transposase activity"/>
    <property type="evidence" value="ECO:0007669"/>
    <property type="project" value="InterPro"/>
</dbReference>
<comment type="similarity">
    <text evidence="1">Belongs to the transposase 8 family.</text>
</comment>
<dbReference type="PANTHER" id="PTHR46889:SF4">
    <property type="entry name" value="TRANSPOSASE INSO FOR INSERTION SEQUENCE ELEMENT IS911B-RELATED"/>
    <property type="match status" value="1"/>
</dbReference>
<feature type="domain" description="Integrase catalytic" evidence="2">
    <location>
        <begin position="219"/>
        <end position="382"/>
    </location>
</feature>
<dbReference type="SUPFAM" id="SSF46689">
    <property type="entry name" value="Homeodomain-like"/>
    <property type="match status" value="1"/>
</dbReference>
<dbReference type="InterPro" id="IPR009057">
    <property type="entry name" value="Homeodomain-like_sf"/>
</dbReference>
<dbReference type="InterPro" id="IPR002514">
    <property type="entry name" value="Transposase_8"/>
</dbReference>
<dbReference type="OrthoDB" id="6321985at2"/>
<dbReference type="InterPro" id="IPR048020">
    <property type="entry name" value="Transpos_IS3"/>
</dbReference>
<dbReference type="InterPro" id="IPR050900">
    <property type="entry name" value="Transposase_IS3/IS150/IS904"/>
</dbReference>
<dbReference type="InterPro" id="IPR012337">
    <property type="entry name" value="RNaseH-like_sf"/>
</dbReference>
<dbReference type="Pfam" id="PF00665">
    <property type="entry name" value="rve"/>
    <property type="match status" value="1"/>
</dbReference>
<evidence type="ECO:0000256" key="1">
    <source>
        <dbReference type="ARBA" id="ARBA00009964"/>
    </source>
</evidence>
<organism evidence="3 4">
    <name type="scientific">Ferrimonas sediminicola</name>
    <dbReference type="NCBI Taxonomy" id="2569538"/>
    <lineage>
        <taxon>Bacteria</taxon>
        <taxon>Pseudomonadati</taxon>
        <taxon>Pseudomonadota</taxon>
        <taxon>Gammaproteobacteria</taxon>
        <taxon>Alteromonadales</taxon>
        <taxon>Ferrimonadaceae</taxon>
        <taxon>Ferrimonas</taxon>
    </lineage>
</organism>
<reference evidence="3 4" key="1">
    <citation type="submission" date="2019-04" db="EMBL/GenBank/DDBJ databases">
        <authorList>
            <person name="Hwang J.C."/>
        </authorList>
    </citation>
    <scope>NUCLEOTIDE SEQUENCE [LARGE SCALE GENOMIC DNA]</scope>
    <source>
        <strain evidence="3 4">IMCC35001</strain>
    </source>
</reference>
<proteinExistence type="inferred from homology"/>
<dbReference type="PANTHER" id="PTHR46889">
    <property type="entry name" value="TRANSPOSASE INSF FOR INSERTION SEQUENCE IS3B-RELATED"/>
    <property type="match status" value="1"/>
</dbReference>
<dbReference type="Gene3D" id="1.10.10.60">
    <property type="entry name" value="Homeodomain-like"/>
    <property type="match status" value="1"/>
</dbReference>
<dbReference type="SUPFAM" id="SSF53098">
    <property type="entry name" value="Ribonuclease H-like"/>
    <property type="match status" value="1"/>
</dbReference>
<evidence type="ECO:0000313" key="3">
    <source>
        <dbReference type="EMBL" id="TKB45813.1"/>
    </source>
</evidence>
<dbReference type="InterPro" id="IPR036397">
    <property type="entry name" value="RNaseH_sf"/>
</dbReference>
<dbReference type="RefSeq" id="WP_136854722.1">
    <property type="nucleotide sequence ID" value="NZ_SWCI01000032.1"/>
</dbReference>